<sequence length="144" mass="16294">MATYKLTPKEIYETDFNIKMRGYDKDQVDEMLDSVIVDYENFQAEILRLQEENEFLKNRVADLEQHSGNTGKVAALVAATAELEQTQRFDPFTQQGNVVANMGGKTTPSVQIKEPSNFDLLKRINRLERAVFGPDSKFGEAATN</sequence>
<evidence type="ECO:0000313" key="9">
    <source>
        <dbReference type="Proteomes" id="UP000562464"/>
    </source>
</evidence>
<reference evidence="8 9" key="1">
    <citation type="submission" date="2020-08" db="EMBL/GenBank/DDBJ databases">
        <title>Genomic Encyclopedia of Type Strains, Phase IV (KMG-IV): sequencing the most valuable type-strain genomes for metagenomic binning, comparative biology and taxonomic classification.</title>
        <authorList>
            <person name="Goeker M."/>
        </authorList>
    </citation>
    <scope>NUCLEOTIDE SEQUENCE [LARGE SCALE GENOMIC DNA]</scope>
    <source>
        <strain evidence="8 9">DSM 14925</strain>
    </source>
</reference>
<dbReference type="GO" id="GO:0005737">
    <property type="term" value="C:cytoplasm"/>
    <property type="evidence" value="ECO:0007669"/>
    <property type="project" value="UniProtKB-SubCell"/>
</dbReference>
<keyword evidence="2" id="KW-0963">Cytoplasm</keyword>
<comment type="caution">
    <text evidence="8">The sequence shown here is derived from an EMBL/GenBank/DDBJ whole genome shotgun (WGS) entry which is preliminary data.</text>
</comment>
<keyword evidence="9" id="KW-1185">Reference proteome</keyword>
<dbReference type="Proteomes" id="UP000562464">
    <property type="component" value="Unassembled WGS sequence"/>
</dbReference>
<comment type="subcellular location">
    <subcellularLocation>
        <location evidence="1">Cytoplasm</location>
    </subcellularLocation>
</comment>
<dbReference type="AlphaFoldDB" id="A0A841C612"/>
<dbReference type="InterPro" id="IPR019933">
    <property type="entry name" value="DivIVA_domain"/>
</dbReference>
<dbReference type="EMBL" id="JACHHV010000007">
    <property type="protein sequence ID" value="MBB5887784.1"/>
    <property type="molecule type" value="Genomic_DNA"/>
</dbReference>
<dbReference type="Gene3D" id="6.10.250.660">
    <property type="match status" value="1"/>
</dbReference>
<keyword evidence="5 7" id="KW-0175">Coiled coil</keyword>
<dbReference type="RefSeq" id="WP_183539259.1">
    <property type="nucleotide sequence ID" value="NZ_DASWOY010000009.1"/>
</dbReference>
<keyword evidence="4" id="KW-0133">Cell shape</keyword>
<accession>A0A841C612</accession>
<dbReference type="InterPro" id="IPR011229">
    <property type="entry name" value="Cell_cycle_GpsB"/>
</dbReference>
<feature type="coiled-coil region" evidence="7">
    <location>
        <begin position="32"/>
        <end position="66"/>
    </location>
</feature>
<keyword evidence="6" id="KW-0131">Cell cycle</keyword>
<evidence type="ECO:0000256" key="6">
    <source>
        <dbReference type="ARBA" id="ARBA00023306"/>
    </source>
</evidence>
<evidence type="ECO:0000313" key="8">
    <source>
        <dbReference type="EMBL" id="MBB5887784.1"/>
    </source>
</evidence>
<organism evidence="8 9">
    <name type="scientific">Lactovum miscens</name>
    <dbReference type="NCBI Taxonomy" id="190387"/>
    <lineage>
        <taxon>Bacteria</taxon>
        <taxon>Bacillati</taxon>
        <taxon>Bacillota</taxon>
        <taxon>Bacilli</taxon>
        <taxon>Lactobacillales</taxon>
        <taxon>Streptococcaceae</taxon>
        <taxon>Lactovum</taxon>
    </lineage>
</organism>
<evidence type="ECO:0000256" key="1">
    <source>
        <dbReference type="ARBA" id="ARBA00004496"/>
    </source>
</evidence>
<dbReference type="GO" id="GO:0008360">
    <property type="term" value="P:regulation of cell shape"/>
    <property type="evidence" value="ECO:0007669"/>
    <property type="project" value="UniProtKB-KW"/>
</dbReference>
<dbReference type="NCBIfam" id="TIGR03544">
    <property type="entry name" value="DivI1A_domain"/>
    <property type="match status" value="1"/>
</dbReference>
<protein>
    <submittedName>
        <fullName evidence="8">DivIVA domain-containing protein</fullName>
    </submittedName>
</protein>
<keyword evidence="3" id="KW-0132">Cell division</keyword>
<dbReference type="Pfam" id="PF05103">
    <property type="entry name" value="DivIVA"/>
    <property type="match status" value="1"/>
</dbReference>
<evidence type="ECO:0000256" key="3">
    <source>
        <dbReference type="ARBA" id="ARBA00022618"/>
    </source>
</evidence>
<dbReference type="PANTHER" id="PTHR35794:SF1">
    <property type="entry name" value="CELL CYCLE PROTEIN GPSB"/>
    <property type="match status" value="1"/>
</dbReference>
<dbReference type="PIRSF" id="PIRSF029938">
    <property type="entry name" value="UCP029938"/>
    <property type="match status" value="1"/>
</dbReference>
<name>A0A841C612_9LACT</name>
<dbReference type="PANTHER" id="PTHR35794">
    <property type="entry name" value="CELL DIVISION PROTEIN DIVIVA"/>
    <property type="match status" value="1"/>
</dbReference>
<evidence type="ECO:0000256" key="2">
    <source>
        <dbReference type="ARBA" id="ARBA00022490"/>
    </source>
</evidence>
<proteinExistence type="predicted"/>
<evidence type="ECO:0000256" key="7">
    <source>
        <dbReference type="SAM" id="Coils"/>
    </source>
</evidence>
<gene>
    <name evidence="8" type="ORF">HNQ37_000658</name>
</gene>
<dbReference type="InterPro" id="IPR007793">
    <property type="entry name" value="DivIVA_fam"/>
</dbReference>
<dbReference type="GO" id="GO:0051301">
    <property type="term" value="P:cell division"/>
    <property type="evidence" value="ECO:0007669"/>
    <property type="project" value="UniProtKB-KW"/>
</dbReference>
<evidence type="ECO:0000256" key="4">
    <source>
        <dbReference type="ARBA" id="ARBA00022960"/>
    </source>
</evidence>
<evidence type="ECO:0000256" key="5">
    <source>
        <dbReference type="ARBA" id="ARBA00023054"/>
    </source>
</evidence>